<organism evidence="1">
    <name type="scientific">Saccharomyces cerevisiae (strain Lalvin EC1118 / Prise de mousse)</name>
    <name type="common">Baker's yeast</name>
    <dbReference type="NCBI Taxonomy" id="643680"/>
    <lineage>
        <taxon>Eukaryota</taxon>
        <taxon>Fungi</taxon>
        <taxon>Dikarya</taxon>
        <taxon>Ascomycota</taxon>
        <taxon>Saccharomycotina</taxon>
        <taxon>Saccharomycetes</taxon>
        <taxon>Saccharomycetales</taxon>
        <taxon>Saccharomycetaceae</taxon>
        <taxon>Saccharomyces</taxon>
    </lineage>
</organism>
<proteinExistence type="predicted"/>
<dbReference type="AlphaFoldDB" id="C8ZG86"/>
<dbReference type="EMBL" id="FN393086">
    <property type="protein sequence ID" value="CAY82459.1"/>
    <property type="molecule type" value="Genomic_DNA"/>
</dbReference>
<accession>C8ZG86</accession>
<evidence type="ECO:0000313" key="1">
    <source>
        <dbReference type="EMBL" id="CAY82459.1"/>
    </source>
</evidence>
<name>C8ZG86_YEAS8</name>
<reference evidence="1" key="1">
    <citation type="journal article" date="2009" name="Proc. Natl. Acad. Sci. U.S.A.">
        <title>Eukaryote-to-eukaryote gene transfer events revealed by the genome sequence of the wine yeast Saccharomyces cerevisiae EC1118.</title>
        <authorList>
            <person name="Novo M."/>
            <person name="Bigey F."/>
            <person name="Beyne E."/>
            <person name="Galeote V."/>
            <person name="Gavory F."/>
            <person name="Mallet S."/>
            <person name="Cambot B."/>
            <person name="Legras J.L."/>
            <person name="Wincker P."/>
            <person name="Casaregola S."/>
            <person name="Dequin S."/>
        </authorList>
    </citation>
    <scope>NUCLEOTIDE SEQUENCE [LARGE SCALE GENOMIC DNA]</scope>
    <source>
        <strain evidence="1">Lalvin EC1118</strain>
        <strain>Lalvin EC1118 / Prise de mousse</strain>
    </source>
</reference>
<protein>
    <submittedName>
        <fullName evidence="1">EC1118_1N9_2113p</fullName>
    </submittedName>
</protein>
<sequence>MHLNESLIYLFLETSCVAGAHFESLLD</sequence>
<dbReference type="HOGENOM" id="CLU_3415261_0_0_1"/>
<gene>
    <name evidence="1" type="ORF">EC1118_1N9_2113g</name>
</gene>